<accession>A0ABD6EMQ4</accession>
<dbReference type="PANTHER" id="PTHR12409">
    <property type="entry name" value="PREFOLDIN SUBUNIT 3"/>
    <property type="match status" value="1"/>
</dbReference>
<evidence type="ECO:0000313" key="7">
    <source>
        <dbReference type="Proteomes" id="UP001608902"/>
    </source>
</evidence>
<organism evidence="6 7">
    <name type="scientific">Gnathostoma spinigerum</name>
    <dbReference type="NCBI Taxonomy" id="75299"/>
    <lineage>
        <taxon>Eukaryota</taxon>
        <taxon>Metazoa</taxon>
        <taxon>Ecdysozoa</taxon>
        <taxon>Nematoda</taxon>
        <taxon>Chromadorea</taxon>
        <taxon>Rhabditida</taxon>
        <taxon>Spirurina</taxon>
        <taxon>Gnathostomatomorpha</taxon>
        <taxon>Gnathostomatoidea</taxon>
        <taxon>Gnathostomatidae</taxon>
        <taxon>Gnathostoma</taxon>
    </lineage>
</organism>
<evidence type="ECO:0000256" key="5">
    <source>
        <dbReference type="SAM" id="Coils"/>
    </source>
</evidence>
<gene>
    <name evidence="6" type="ORF">AB6A40_004696</name>
</gene>
<comment type="subunit">
    <text evidence="2 4">Heterohexamer of two PFD-alpha type and four PFD-beta type subunits.</text>
</comment>
<dbReference type="Proteomes" id="UP001608902">
    <property type="component" value="Unassembled WGS sequence"/>
</dbReference>
<keyword evidence="3 4" id="KW-0143">Chaperone</keyword>
<dbReference type="EMBL" id="JBGFUD010002774">
    <property type="protein sequence ID" value="MFH4977987.1"/>
    <property type="molecule type" value="Genomic_DNA"/>
</dbReference>
<dbReference type="GO" id="GO:0006457">
    <property type="term" value="P:protein folding"/>
    <property type="evidence" value="ECO:0007669"/>
    <property type="project" value="UniProtKB-UniRule"/>
</dbReference>
<dbReference type="PANTHER" id="PTHR12409:SF0">
    <property type="entry name" value="PREFOLDIN SUBUNIT 3"/>
    <property type="match status" value="1"/>
</dbReference>
<dbReference type="FunFam" id="1.10.287.370:FF:000001">
    <property type="entry name" value="Prefoldin subunit 3"/>
    <property type="match status" value="1"/>
</dbReference>
<dbReference type="Pfam" id="PF02996">
    <property type="entry name" value="Prefoldin"/>
    <property type="match status" value="1"/>
</dbReference>
<dbReference type="InterPro" id="IPR009053">
    <property type="entry name" value="Prefoldin"/>
</dbReference>
<evidence type="ECO:0000256" key="1">
    <source>
        <dbReference type="ARBA" id="ARBA00010048"/>
    </source>
</evidence>
<dbReference type="PIRSF" id="PIRSF016396">
    <property type="entry name" value="Prefoldin_subunit_3"/>
    <property type="match status" value="1"/>
</dbReference>
<sequence length="181" mass="20907">MAGGEEVISKRGIPATEVMEDVGEFLRKEGDISVEEGVKRIEESYRKYKFVEQQMVAQIERVSASLPDLKESLKILDQLEEQKKNEKPFEMLYLLSDQLFTKVRVDNPEKVHLWLGANVMVEYSLSEARAIIEKNLRQAENVIEEITKELDFVKDQITTTEVNIAHVYNYGVQQKRLESAK</sequence>
<name>A0ABD6EMQ4_9BILA</name>
<dbReference type="Gene3D" id="1.10.287.370">
    <property type="match status" value="1"/>
</dbReference>
<keyword evidence="7" id="KW-1185">Reference proteome</keyword>
<comment type="similarity">
    <text evidence="1 4">Belongs to the prefoldin subunit alpha family.</text>
</comment>
<dbReference type="AlphaFoldDB" id="A0ABD6EMQ4"/>
<comment type="function">
    <text evidence="4">Binds specifically to cytosolic chaperonin (c-CPN) and transfers target proteins to it. Binds to nascent polypeptide chain and promotes folding in an environment in which there are many competing pathways for nonnative proteins.</text>
</comment>
<dbReference type="SUPFAM" id="SSF46579">
    <property type="entry name" value="Prefoldin"/>
    <property type="match status" value="1"/>
</dbReference>
<evidence type="ECO:0000313" key="6">
    <source>
        <dbReference type="EMBL" id="MFH4977987.1"/>
    </source>
</evidence>
<dbReference type="GO" id="GO:0005737">
    <property type="term" value="C:cytoplasm"/>
    <property type="evidence" value="ECO:0007669"/>
    <property type="project" value="UniProtKB-ARBA"/>
</dbReference>
<dbReference type="CDD" id="cd23156">
    <property type="entry name" value="Prefoldin_3"/>
    <property type="match status" value="1"/>
</dbReference>
<evidence type="ECO:0000256" key="4">
    <source>
        <dbReference type="PIRNR" id="PIRNR016396"/>
    </source>
</evidence>
<protein>
    <recommendedName>
        <fullName evidence="4">Prefoldin subunit 3</fullName>
    </recommendedName>
</protein>
<proteinExistence type="inferred from homology"/>
<keyword evidence="5" id="KW-0175">Coiled coil</keyword>
<feature type="coiled-coil region" evidence="5">
    <location>
        <begin position="129"/>
        <end position="163"/>
    </location>
</feature>
<evidence type="ECO:0000256" key="3">
    <source>
        <dbReference type="ARBA" id="ARBA00023186"/>
    </source>
</evidence>
<dbReference type="GO" id="GO:0016272">
    <property type="term" value="C:prefoldin complex"/>
    <property type="evidence" value="ECO:0007669"/>
    <property type="project" value="UniProtKB-UniRule"/>
</dbReference>
<dbReference type="InterPro" id="IPR004127">
    <property type="entry name" value="Prefoldin_subunit_alpha"/>
</dbReference>
<reference evidence="6 7" key="1">
    <citation type="submission" date="2024-08" db="EMBL/GenBank/DDBJ databases">
        <title>Gnathostoma spinigerum genome.</title>
        <authorList>
            <person name="Gonzalez-Bertolin B."/>
            <person name="Monzon S."/>
            <person name="Zaballos A."/>
            <person name="Jimenez P."/>
            <person name="Dekumyoy P."/>
            <person name="Varona S."/>
            <person name="Cuesta I."/>
            <person name="Sumanam S."/>
            <person name="Adisakwattana P."/>
            <person name="Gasser R.B."/>
            <person name="Hernandez-Gonzalez A."/>
            <person name="Young N.D."/>
            <person name="Perteguer M.J."/>
        </authorList>
    </citation>
    <scope>NUCLEOTIDE SEQUENCE [LARGE SCALE GENOMIC DNA]</scope>
    <source>
        <strain evidence="6">AL3</strain>
        <tissue evidence="6">Liver</tissue>
    </source>
</reference>
<comment type="caution">
    <text evidence="6">The sequence shown here is derived from an EMBL/GenBank/DDBJ whole genome shotgun (WGS) entry which is preliminary data.</text>
</comment>
<dbReference type="InterPro" id="IPR016655">
    <property type="entry name" value="PFD3"/>
</dbReference>
<evidence type="ECO:0000256" key="2">
    <source>
        <dbReference type="ARBA" id="ARBA00011695"/>
    </source>
</evidence>